<evidence type="ECO:0000313" key="1">
    <source>
        <dbReference type="EMBL" id="KAI5650716.1"/>
    </source>
</evidence>
<keyword evidence="2" id="KW-1185">Reference proteome</keyword>
<sequence>MIEQEYHKTTAFRDGITEDHGGYQRRATYAVSRGREGEKKKRQRQLSRRPRGIWNDTRTEEERDTNRSRITMGSPGWPGPVSLTHSNFSHLSWFEAHRFIIGF</sequence>
<name>A0ACB9ZTY7_CATRO</name>
<organism evidence="1 2">
    <name type="scientific">Catharanthus roseus</name>
    <name type="common">Madagascar periwinkle</name>
    <name type="synonym">Vinca rosea</name>
    <dbReference type="NCBI Taxonomy" id="4058"/>
    <lineage>
        <taxon>Eukaryota</taxon>
        <taxon>Viridiplantae</taxon>
        <taxon>Streptophyta</taxon>
        <taxon>Embryophyta</taxon>
        <taxon>Tracheophyta</taxon>
        <taxon>Spermatophyta</taxon>
        <taxon>Magnoliopsida</taxon>
        <taxon>eudicotyledons</taxon>
        <taxon>Gunneridae</taxon>
        <taxon>Pentapetalae</taxon>
        <taxon>asterids</taxon>
        <taxon>lamiids</taxon>
        <taxon>Gentianales</taxon>
        <taxon>Apocynaceae</taxon>
        <taxon>Rauvolfioideae</taxon>
        <taxon>Vinceae</taxon>
        <taxon>Catharanthinae</taxon>
        <taxon>Catharanthus</taxon>
    </lineage>
</organism>
<dbReference type="Proteomes" id="UP001060085">
    <property type="component" value="Linkage Group LG08"/>
</dbReference>
<gene>
    <name evidence="1" type="ORF">M9H77_36721</name>
</gene>
<protein>
    <submittedName>
        <fullName evidence="1">Uncharacterized protein</fullName>
    </submittedName>
</protein>
<proteinExistence type="predicted"/>
<reference evidence="2" key="1">
    <citation type="journal article" date="2023" name="Nat. Plants">
        <title>Single-cell RNA sequencing provides a high-resolution roadmap for understanding the multicellular compartmentation of specialized metabolism.</title>
        <authorList>
            <person name="Sun S."/>
            <person name="Shen X."/>
            <person name="Li Y."/>
            <person name="Li Y."/>
            <person name="Wang S."/>
            <person name="Li R."/>
            <person name="Zhang H."/>
            <person name="Shen G."/>
            <person name="Guo B."/>
            <person name="Wei J."/>
            <person name="Xu J."/>
            <person name="St-Pierre B."/>
            <person name="Chen S."/>
            <person name="Sun C."/>
        </authorList>
    </citation>
    <scope>NUCLEOTIDE SEQUENCE [LARGE SCALE GENOMIC DNA]</scope>
</reference>
<dbReference type="EMBL" id="CM044708">
    <property type="protein sequence ID" value="KAI5650716.1"/>
    <property type="molecule type" value="Genomic_DNA"/>
</dbReference>
<accession>A0ACB9ZTY7</accession>
<evidence type="ECO:0000313" key="2">
    <source>
        <dbReference type="Proteomes" id="UP001060085"/>
    </source>
</evidence>
<comment type="caution">
    <text evidence="1">The sequence shown here is derived from an EMBL/GenBank/DDBJ whole genome shotgun (WGS) entry which is preliminary data.</text>
</comment>